<evidence type="ECO:0000313" key="3">
    <source>
        <dbReference type="EMBL" id="CAD5219969.1"/>
    </source>
</evidence>
<dbReference type="AlphaFoldDB" id="A0A1I7SS54"/>
<proteinExistence type="inferred from homology"/>
<dbReference type="GO" id="GO:0016020">
    <property type="term" value="C:membrane"/>
    <property type="evidence" value="ECO:0007669"/>
    <property type="project" value="InterPro"/>
</dbReference>
<accession>A0A1I7SS54</accession>
<sequence>MLVEVVHTTIFISNGFDYPEYVPMWYPLDTTLLVFLAHLIAQVVERIIATVLVGSYDEIGRGFPFIAVVIIVCQWLYGIASFCILQTYVIKYIKVVQSLVEIAFTVAVYFLLPYISQRVYNKYKPTGSRAPSKTRARPYASLSLRYETFENLKAATITAKITVIQIITNILTFLLHAWGKNMQRNTFEWLITMKAIHGIIYASAISQQVIVLMELSYGERQIVPCKVEPLSVEKQQNLYFEQYSNQWNMQMKT</sequence>
<dbReference type="EMBL" id="CAJFDI010000003">
    <property type="protein sequence ID" value="CAD5219969.1"/>
    <property type="molecule type" value="Genomic_DNA"/>
</dbReference>
<dbReference type="Proteomes" id="UP000582659">
    <property type="component" value="Unassembled WGS sequence"/>
</dbReference>
<evidence type="ECO:0000313" key="5">
    <source>
        <dbReference type="Proteomes" id="UP000659654"/>
    </source>
</evidence>
<keyword evidence="2" id="KW-1133">Transmembrane helix</keyword>
<evidence type="ECO:0000256" key="1">
    <source>
        <dbReference type="ARBA" id="ARBA00006803"/>
    </source>
</evidence>
<feature type="transmembrane region" description="Helical" evidence="2">
    <location>
        <begin position="65"/>
        <end position="89"/>
    </location>
</feature>
<keyword evidence="5" id="KW-1185">Reference proteome</keyword>
<dbReference type="OrthoDB" id="5822576at2759"/>
<dbReference type="EMBL" id="CAJFCV020000003">
    <property type="protein sequence ID" value="CAG9105650.1"/>
    <property type="molecule type" value="Genomic_DNA"/>
</dbReference>
<reference evidence="3" key="2">
    <citation type="submission" date="2020-09" db="EMBL/GenBank/DDBJ databases">
        <authorList>
            <person name="Kikuchi T."/>
        </authorList>
    </citation>
    <scope>NUCLEOTIDE SEQUENCE</scope>
    <source>
        <strain evidence="3">Ka4C1</strain>
    </source>
</reference>
<dbReference type="Proteomes" id="UP000659654">
    <property type="component" value="Unassembled WGS sequence"/>
</dbReference>
<organism evidence="4 6">
    <name type="scientific">Bursaphelenchus xylophilus</name>
    <name type="common">Pinewood nematode worm</name>
    <name type="synonym">Aphelenchoides xylophilus</name>
    <dbReference type="NCBI Taxonomy" id="6326"/>
    <lineage>
        <taxon>Eukaryota</taxon>
        <taxon>Metazoa</taxon>
        <taxon>Ecdysozoa</taxon>
        <taxon>Nematoda</taxon>
        <taxon>Chromadorea</taxon>
        <taxon>Rhabditida</taxon>
        <taxon>Tylenchina</taxon>
        <taxon>Tylenchomorpha</taxon>
        <taxon>Aphelenchoidea</taxon>
        <taxon>Aphelenchoididae</taxon>
        <taxon>Bursaphelenchus</taxon>
    </lineage>
</organism>
<evidence type="ECO:0000313" key="6">
    <source>
        <dbReference type="WBParaSite" id="BXY_1587100.1"/>
    </source>
</evidence>
<evidence type="ECO:0000313" key="4">
    <source>
        <dbReference type="Proteomes" id="UP000095284"/>
    </source>
</evidence>
<feature type="transmembrane region" description="Helical" evidence="2">
    <location>
        <begin position="95"/>
        <end position="115"/>
    </location>
</feature>
<dbReference type="GO" id="GO:0007606">
    <property type="term" value="P:sensory perception of chemical stimulus"/>
    <property type="evidence" value="ECO:0007669"/>
    <property type="project" value="InterPro"/>
</dbReference>
<comment type="similarity">
    <text evidence="1">Belongs to the nematode receptor-like protein sre family.</text>
</comment>
<name>A0A1I7SS54_BURXY</name>
<gene>
    <name evidence="3" type="ORF">BXYJ_LOCUS5944</name>
</gene>
<keyword evidence="2" id="KW-0472">Membrane</keyword>
<keyword evidence="2" id="KW-0812">Transmembrane</keyword>
<feature type="transmembrane region" description="Helical" evidence="2">
    <location>
        <begin position="32"/>
        <end position="53"/>
    </location>
</feature>
<dbReference type="Proteomes" id="UP000095284">
    <property type="component" value="Unplaced"/>
</dbReference>
<dbReference type="WBParaSite" id="BXY_1587100.1">
    <property type="protein sequence ID" value="BXY_1587100.1"/>
    <property type="gene ID" value="BXY_1587100"/>
</dbReference>
<dbReference type="Pfam" id="PF03125">
    <property type="entry name" value="Sre"/>
    <property type="match status" value="1"/>
</dbReference>
<dbReference type="InterPro" id="IPR004151">
    <property type="entry name" value="7TM_GPCR_serpentine_rcpt_Sre"/>
</dbReference>
<evidence type="ECO:0000256" key="2">
    <source>
        <dbReference type="SAM" id="Phobius"/>
    </source>
</evidence>
<protein>
    <submittedName>
        <fullName evidence="3">(pine wood nematode) hypothetical protein</fullName>
    </submittedName>
</protein>
<reference evidence="6" key="1">
    <citation type="submission" date="2016-11" db="UniProtKB">
        <authorList>
            <consortium name="WormBaseParasite"/>
        </authorList>
    </citation>
    <scope>IDENTIFICATION</scope>
</reference>